<feature type="region of interest" description="Disordered" evidence="5">
    <location>
        <begin position="183"/>
        <end position="251"/>
    </location>
</feature>
<protein>
    <recommendedName>
        <fullName evidence="6">PHD-type domain-containing protein</fullName>
    </recommendedName>
</protein>
<evidence type="ECO:0000313" key="8">
    <source>
        <dbReference type="Proteomes" id="UP001166286"/>
    </source>
</evidence>
<feature type="compositionally biased region" description="Low complexity" evidence="5">
    <location>
        <begin position="684"/>
        <end position="694"/>
    </location>
</feature>
<dbReference type="InterPro" id="IPR019787">
    <property type="entry name" value="Znf_PHD-finger"/>
</dbReference>
<feature type="compositionally biased region" description="Pro residues" evidence="5">
    <location>
        <begin position="763"/>
        <end position="775"/>
    </location>
</feature>
<dbReference type="EMBL" id="JAFEKC020000018">
    <property type="protein sequence ID" value="KAK0509692.1"/>
    <property type="molecule type" value="Genomic_DNA"/>
</dbReference>
<feature type="compositionally biased region" description="Polar residues" evidence="5">
    <location>
        <begin position="574"/>
        <end position="590"/>
    </location>
</feature>
<evidence type="ECO:0000259" key="6">
    <source>
        <dbReference type="PROSITE" id="PS50016"/>
    </source>
</evidence>
<feature type="region of interest" description="Disordered" evidence="5">
    <location>
        <begin position="497"/>
        <end position="873"/>
    </location>
</feature>
<dbReference type="PROSITE" id="PS50016">
    <property type="entry name" value="ZF_PHD_2"/>
    <property type="match status" value="1"/>
</dbReference>
<dbReference type="AlphaFoldDB" id="A0AA39QUW3"/>
<feature type="region of interest" description="Disordered" evidence="5">
    <location>
        <begin position="1"/>
        <end position="20"/>
    </location>
</feature>
<proteinExistence type="predicted"/>
<dbReference type="Proteomes" id="UP001166286">
    <property type="component" value="Unassembled WGS sequence"/>
</dbReference>
<feature type="region of interest" description="Disordered" evidence="5">
    <location>
        <begin position="294"/>
        <end position="377"/>
    </location>
</feature>
<feature type="compositionally biased region" description="Polar residues" evidence="5">
    <location>
        <begin position="553"/>
        <end position="564"/>
    </location>
</feature>
<evidence type="ECO:0000256" key="1">
    <source>
        <dbReference type="ARBA" id="ARBA00022723"/>
    </source>
</evidence>
<dbReference type="PANTHER" id="PTHR14296">
    <property type="entry name" value="REMODELING AND SPACING FACTOR 1"/>
    <property type="match status" value="1"/>
</dbReference>
<feature type="compositionally biased region" description="Basic and acidic residues" evidence="5">
    <location>
        <begin position="240"/>
        <end position="251"/>
    </location>
</feature>
<reference evidence="7" key="1">
    <citation type="submission" date="2023-03" db="EMBL/GenBank/DDBJ databases">
        <title>Complete genome of Cladonia borealis.</title>
        <authorList>
            <person name="Park H."/>
        </authorList>
    </citation>
    <scope>NUCLEOTIDE SEQUENCE</scope>
    <source>
        <strain evidence="7">ANT050790</strain>
    </source>
</reference>
<keyword evidence="1" id="KW-0479">Metal-binding</keyword>
<accession>A0AA39QUW3</accession>
<dbReference type="GO" id="GO:0008270">
    <property type="term" value="F:zinc ion binding"/>
    <property type="evidence" value="ECO:0007669"/>
    <property type="project" value="UniProtKB-KW"/>
</dbReference>
<keyword evidence="8" id="KW-1185">Reference proteome</keyword>
<gene>
    <name evidence="7" type="ORF">JMJ35_008086</name>
</gene>
<dbReference type="SMART" id="SM00249">
    <property type="entry name" value="PHD"/>
    <property type="match status" value="1"/>
</dbReference>
<dbReference type="PROSITE" id="PS01359">
    <property type="entry name" value="ZF_PHD_1"/>
    <property type="match status" value="1"/>
</dbReference>
<name>A0AA39QUW3_9LECA</name>
<feature type="compositionally biased region" description="Acidic residues" evidence="5">
    <location>
        <begin position="221"/>
        <end position="239"/>
    </location>
</feature>
<dbReference type="SUPFAM" id="SSF57903">
    <property type="entry name" value="FYVE/PHD zinc finger"/>
    <property type="match status" value="1"/>
</dbReference>
<dbReference type="GO" id="GO:0006355">
    <property type="term" value="P:regulation of DNA-templated transcription"/>
    <property type="evidence" value="ECO:0007669"/>
    <property type="project" value="InterPro"/>
</dbReference>
<dbReference type="PANTHER" id="PTHR14296:SF3">
    <property type="entry name" value="DIKAR, ISOFORM F"/>
    <property type="match status" value="1"/>
</dbReference>
<dbReference type="InterPro" id="IPR011011">
    <property type="entry name" value="Znf_FYVE_PHD"/>
</dbReference>
<evidence type="ECO:0000313" key="7">
    <source>
        <dbReference type="EMBL" id="KAK0509692.1"/>
    </source>
</evidence>
<feature type="compositionally biased region" description="Polar residues" evidence="5">
    <location>
        <begin position="805"/>
        <end position="819"/>
    </location>
</feature>
<evidence type="ECO:0000256" key="2">
    <source>
        <dbReference type="ARBA" id="ARBA00022771"/>
    </source>
</evidence>
<dbReference type="InterPro" id="IPR001965">
    <property type="entry name" value="Znf_PHD"/>
</dbReference>
<dbReference type="InterPro" id="IPR019786">
    <property type="entry name" value="Zinc_finger_PHD-type_CS"/>
</dbReference>
<comment type="caution">
    <text evidence="7">The sequence shown here is derived from an EMBL/GenBank/DDBJ whole genome shotgun (WGS) entry which is preliminary data.</text>
</comment>
<dbReference type="InterPro" id="IPR028938">
    <property type="entry name" value="Rsf1-like"/>
</dbReference>
<feature type="compositionally biased region" description="Pro residues" evidence="5">
    <location>
        <begin position="613"/>
        <end position="625"/>
    </location>
</feature>
<evidence type="ECO:0000256" key="5">
    <source>
        <dbReference type="SAM" id="MobiDB-lite"/>
    </source>
</evidence>
<keyword evidence="3" id="KW-0862">Zinc</keyword>
<feature type="compositionally biased region" description="Polar residues" evidence="5">
    <location>
        <begin position="848"/>
        <end position="873"/>
    </location>
</feature>
<dbReference type="Gene3D" id="3.30.40.10">
    <property type="entry name" value="Zinc/RING finger domain, C3HC4 (zinc finger)"/>
    <property type="match status" value="1"/>
</dbReference>
<dbReference type="InterPro" id="IPR013083">
    <property type="entry name" value="Znf_RING/FYVE/PHD"/>
</dbReference>
<evidence type="ECO:0000256" key="4">
    <source>
        <dbReference type="PROSITE-ProRule" id="PRU00146"/>
    </source>
</evidence>
<dbReference type="GO" id="GO:0031213">
    <property type="term" value="C:RSF complex"/>
    <property type="evidence" value="ECO:0007669"/>
    <property type="project" value="InterPro"/>
</dbReference>
<feature type="compositionally biased region" description="Low complexity" evidence="5">
    <location>
        <begin position="630"/>
        <end position="652"/>
    </location>
</feature>
<evidence type="ECO:0000256" key="3">
    <source>
        <dbReference type="ARBA" id="ARBA00022833"/>
    </source>
</evidence>
<feature type="compositionally biased region" description="Low complexity" evidence="5">
    <location>
        <begin position="713"/>
        <end position="725"/>
    </location>
</feature>
<feature type="compositionally biased region" description="Polar residues" evidence="5">
    <location>
        <begin position="738"/>
        <end position="762"/>
    </location>
</feature>
<feature type="domain" description="PHD-type" evidence="6">
    <location>
        <begin position="436"/>
        <end position="492"/>
    </location>
</feature>
<feature type="compositionally biased region" description="Basic and acidic residues" evidence="5">
    <location>
        <begin position="325"/>
        <end position="377"/>
    </location>
</feature>
<organism evidence="7 8">
    <name type="scientific">Cladonia borealis</name>
    <dbReference type="NCBI Taxonomy" id="184061"/>
    <lineage>
        <taxon>Eukaryota</taxon>
        <taxon>Fungi</taxon>
        <taxon>Dikarya</taxon>
        <taxon>Ascomycota</taxon>
        <taxon>Pezizomycotina</taxon>
        <taxon>Lecanoromycetes</taxon>
        <taxon>OSLEUM clade</taxon>
        <taxon>Lecanoromycetidae</taxon>
        <taxon>Lecanorales</taxon>
        <taxon>Lecanorineae</taxon>
        <taxon>Cladoniaceae</taxon>
        <taxon>Cladonia</taxon>
    </lineage>
</organism>
<dbReference type="Pfam" id="PF00628">
    <property type="entry name" value="PHD"/>
    <property type="match status" value="1"/>
</dbReference>
<feature type="compositionally biased region" description="Pro residues" evidence="5">
    <location>
        <begin position="188"/>
        <end position="197"/>
    </location>
</feature>
<sequence>MGPRKRGRDEMEASEPAPESSMLDKLRNMWEFSNLMQYIFIFGRVVKIDEDLTIEDLENECLKPEPSNVLSEIGLALLKYVSSHRGLTPEIFDEYTRRQYMAKAPDHNPFGEEEMPNKFADFDVFTKIRVLVQLSQWTFGNADRMRERMSDTKDSEQVQWRIEEIGYDRDGRYYFVLDDDRLYRRTDPPPPAPPAPKSKPKAKSKKDRAAARASKRRKIEEYDEPADDADGENPAEDGETEPKEGDDGFGGRKWECIAITLVDYQSFLESIKKSRDPDEKELYRRITDEVLPVIEKAEESRLRKKQKQERELLNLQKLATAKRSSRLEAKQERERHEQEAAEAERKRKADLLAAKQDQEKQKKMEEARESRMMTREQRIKEREYKRILHEEELANLSEENKKVEAGEARLSERHLKTEMEKKKKELAALAEDDEWFFDCSKCGVHGTNLDDGSHSVACDKCNVWQHSACLGISQAEAEKEDFHFICHDCKRREEDAKKPKIPSLKFHIGSSSSPPSQRPGAAVHGMNGTKKSKVSEEPSRLPPTKSFKAVDGSRQNQNPHSRTALNGYGGHNGTHATVINGPTLSPQVQVPRSIYPGKQEESFFSKKSSPESNQPPPGFRSPPGPMSNTNGYYQQINHQNNNSYNTNTYSTQLPPQSFQASYSGNSHYGSHQPQNVGWSARYTPPQQAHAQQAHGPPPPSQNPFANSFDRQRPSSSHSVHNVPSPIKNAPSLSPPQQHPSTYTAPTYQTPHGNHTSYANGISSPPPLPMTGPPAYSPTKQRSPPNTALPPKQSPFSSPVAHQPPLHSNAQTSPGFSPTKHSPPHQQLPPGHGIPNTPAVLPPAPQLSPSPMQQTFVPEKMASTNGNATEYRNS</sequence>
<feature type="compositionally biased region" description="Polar residues" evidence="5">
    <location>
        <begin position="653"/>
        <end position="677"/>
    </location>
</feature>
<keyword evidence="2 4" id="KW-0863">Zinc-finger</keyword>